<dbReference type="Gene3D" id="1.10.950.10">
    <property type="entry name" value="Villin headpiece domain"/>
    <property type="match status" value="1"/>
</dbReference>
<dbReference type="FunFam" id="3.40.20.10:FF:000005">
    <property type="entry name" value="Gelsolin"/>
    <property type="match status" value="1"/>
</dbReference>
<evidence type="ECO:0000256" key="2">
    <source>
        <dbReference type="ARBA" id="ARBA00008418"/>
    </source>
</evidence>
<keyword evidence="5" id="KW-0677">Repeat</keyword>
<dbReference type="Pfam" id="PF02209">
    <property type="entry name" value="VHP"/>
    <property type="match status" value="1"/>
</dbReference>
<keyword evidence="3" id="KW-0117">Actin capping</keyword>
<dbReference type="Proteomes" id="UP001165289">
    <property type="component" value="Unassembled WGS sequence"/>
</dbReference>
<dbReference type="PANTHER" id="PTHR11977">
    <property type="entry name" value="VILLIN"/>
    <property type="match status" value="1"/>
</dbReference>
<dbReference type="GO" id="GO:0051016">
    <property type="term" value="P:barbed-end actin filament capping"/>
    <property type="evidence" value="ECO:0007669"/>
    <property type="project" value="TreeGrafter"/>
</dbReference>
<name>A0AAV7K084_9METZ</name>
<dbReference type="CDD" id="cd11289">
    <property type="entry name" value="gelsolin_S2_like"/>
    <property type="match status" value="1"/>
</dbReference>
<dbReference type="GO" id="GO:0005737">
    <property type="term" value="C:cytoplasm"/>
    <property type="evidence" value="ECO:0007669"/>
    <property type="project" value="TreeGrafter"/>
</dbReference>
<dbReference type="SUPFAM" id="SSF47050">
    <property type="entry name" value="VHP, Villin headpiece domain"/>
    <property type="match status" value="1"/>
</dbReference>
<dbReference type="InterPro" id="IPR003128">
    <property type="entry name" value="Villin_headpiece"/>
</dbReference>
<dbReference type="CDD" id="cd11288">
    <property type="entry name" value="gelsolin_S5_like"/>
    <property type="match status" value="1"/>
</dbReference>
<keyword evidence="11" id="KW-1185">Reference proteome</keyword>
<evidence type="ECO:0000256" key="5">
    <source>
        <dbReference type="ARBA" id="ARBA00022737"/>
    </source>
</evidence>
<dbReference type="SMART" id="SM00262">
    <property type="entry name" value="GEL"/>
    <property type="match status" value="6"/>
</dbReference>
<dbReference type="InterPro" id="IPR036886">
    <property type="entry name" value="Villin_headpiece_dom_sf"/>
</dbReference>
<gene>
    <name evidence="10" type="ORF">LOD99_3000</name>
</gene>
<dbReference type="SUPFAM" id="SSF55753">
    <property type="entry name" value="Actin depolymerizing proteins"/>
    <property type="match status" value="6"/>
</dbReference>
<feature type="domain" description="HP" evidence="9">
    <location>
        <begin position="750"/>
        <end position="812"/>
    </location>
</feature>
<evidence type="ECO:0000313" key="10">
    <source>
        <dbReference type="EMBL" id="KAI6654155.1"/>
    </source>
</evidence>
<protein>
    <recommendedName>
        <fullName evidence="9">HP domain-containing protein</fullName>
    </recommendedName>
</protein>
<evidence type="ECO:0000256" key="8">
    <source>
        <dbReference type="ARBA" id="ARBA00023212"/>
    </source>
</evidence>
<dbReference type="CDD" id="cd11291">
    <property type="entry name" value="gelsolin_S6_like"/>
    <property type="match status" value="1"/>
</dbReference>
<dbReference type="InterPro" id="IPR007123">
    <property type="entry name" value="Gelsolin-like_dom"/>
</dbReference>
<dbReference type="Gene3D" id="3.40.20.10">
    <property type="entry name" value="Severin"/>
    <property type="match status" value="6"/>
</dbReference>
<dbReference type="PRINTS" id="PR00597">
    <property type="entry name" value="GELSOLIN"/>
</dbReference>
<dbReference type="FunFam" id="3.40.20.10:FF:000002">
    <property type="entry name" value="Gelsolin"/>
    <property type="match status" value="1"/>
</dbReference>
<keyword evidence="4" id="KW-0963">Cytoplasm</keyword>
<evidence type="ECO:0000313" key="11">
    <source>
        <dbReference type="Proteomes" id="UP001165289"/>
    </source>
</evidence>
<dbReference type="PANTHER" id="PTHR11977:SF123">
    <property type="entry name" value="GELSOLIN"/>
    <property type="match status" value="1"/>
</dbReference>
<dbReference type="GO" id="GO:0015629">
    <property type="term" value="C:actin cytoskeleton"/>
    <property type="evidence" value="ECO:0007669"/>
    <property type="project" value="TreeGrafter"/>
</dbReference>
<dbReference type="FunFam" id="3.40.20.10:FF:000001">
    <property type="entry name" value="Gelsolin"/>
    <property type="match status" value="1"/>
</dbReference>
<comment type="similarity">
    <text evidence="2">Belongs to the villin/gelsolin family.</text>
</comment>
<dbReference type="SMART" id="SM00153">
    <property type="entry name" value="VHP"/>
    <property type="match status" value="1"/>
</dbReference>
<dbReference type="CDD" id="cd11290">
    <property type="entry name" value="gelsolin_S1_like"/>
    <property type="match status" value="1"/>
</dbReference>
<comment type="caution">
    <text evidence="10">The sequence shown here is derived from an EMBL/GenBank/DDBJ whole genome shotgun (WGS) entry which is preliminary data.</text>
</comment>
<dbReference type="GO" id="GO:0051015">
    <property type="term" value="F:actin filament binding"/>
    <property type="evidence" value="ECO:0007669"/>
    <property type="project" value="InterPro"/>
</dbReference>
<organism evidence="10 11">
    <name type="scientific">Oopsacas minuta</name>
    <dbReference type="NCBI Taxonomy" id="111878"/>
    <lineage>
        <taxon>Eukaryota</taxon>
        <taxon>Metazoa</taxon>
        <taxon>Porifera</taxon>
        <taxon>Hexactinellida</taxon>
        <taxon>Hexasterophora</taxon>
        <taxon>Lyssacinosida</taxon>
        <taxon>Leucopsacidae</taxon>
        <taxon>Oopsacas</taxon>
    </lineage>
</organism>
<dbReference type="EMBL" id="JAKMXF010000233">
    <property type="protein sequence ID" value="KAI6654155.1"/>
    <property type="molecule type" value="Genomic_DNA"/>
</dbReference>
<proteinExistence type="inferred from homology"/>
<dbReference type="CDD" id="cd11292">
    <property type="entry name" value="gelsolin_S3_like"/>
    <property type="match status" value="1"/>
</dbReference>
<evidence type="ECO:0000256" key="6">
    <source>
        <dbReference type="ARBA" id="ARBA00022837"/>
    </source>
</evidence>
<dbReference type="CDD" id="cd11293">
    <property type="entry name" value="gelsolin_S4_like"/>
    <property type="match status" value="1"/>
</dbReference>
<dbReference type="Pfam" id="PF00626">
    <property type="entry name" value="Gelsolin"/>
    <property type="match status" value="6"/>
</dbReference>
<evidence type="ECO:0000259" key="9">
    <source>
        <dbReference type="PROSITE" id="PS51089"/>
    </source>
</evidence>
<dbReference type="GO" id="GO:0005546">
    <property type="term" value="F:phosphatidylinositol-4,5-bisphosphate binding"/>
    <property type="evidence" value="ECO:0007669"/>
    <property type="project" value="TreeGrafter"/>
</dbReference>
<keyword evidence="6" id="KW-0106">Calcium</keyword>
<keyword evidence="7" id="KW-0009">Actin-binding</keyword>
<keyword evidence="8" id="KW-0206">Cytoskeleton</keyword>
<evidence type="ECO:0000256" key="3">
    <source>
        <dbReference type="ARBA" id="ARBA00022467"/>
    </source>
</evidence>
<accession>A0AAV7K084</accession>
<dbReference type="InterPro" id="IPR029006">
    <property type="entry name" value="ADF-H/Gelsolin-like_dom_sf"/>
</dbReference>
<comment type="subcellular location">
    <subcellularLocation>
        <location evidence="1">Cytoplasm</location>
        <location evidence="1">Cytoskeleton</location>
    </subcellularLocation>
</comment>
<dbReference type="InterPro" id="IPR007122">
    <property type="entry name" value="Villin/Gelsolin"/>
</dbReference>
<dbReference type="AlphaFoldDB" id="A0AAV7K084"/>
<sequence length="812" mass="91796">MATVKDPAFTGAGAREGLEIWRIEKFQPKQLDKQKQGTFFAGDSYVLLSTKISKAGGLEWSIHFWIGSESSQDEYGTAAIKSVELDDYLGGGPVQYREVQAHESKMFLSYFPKGVKYLSGGIESGFKKVEKEEIRRLYHLKGKRNVRMTEVPMKVESLNHGDAFVLDLGSLVYVWFGNESGRMERMKAIESARNIRDDERAGKARIEIIDEQAGDEDSEFFKFLGGKDSGEIGPSTPDEEYERKSEGLVSLYHITDSSGELEITQLSTKPLKQSMLDSQDAFLVDSGAGAVYAWIGKEATKGERKAAMHYGASFIKEKGYPLSTQLVRVIDGAEPVAFKALFQGWQDEGEIENIFVHRKKGYESPEEVKVEDLAAQMKIIAKHEQENLLDDGKGDVQIWRVENFEMAPVNPKTYGQFYAGDSYLLFYKYLVRGKEHYIIYFWLGQASSQDEREAAALHAIALDDQYAGAPVQVRVVQGKEPPHFLKMFEGRMIIHAGGKASGFKNRNEKDFYDTDGIRLFHLKGSTPLNTRAVQVAESATSLNSGDVFVLETPIATYIWHGKFSADSEKQVGQNVARILTPNREPTILQEESEPTDFWQSLGGYKTYAKQKHLENVPVIHDPRLLQVSNASGRLSVEEIADFVQEDLAQDDVMVLDTYEEIFVWIGIGANIEERKGALQTVKEYLRTDPTGRSDEETTLLQINQGYEPPNFTAQFIGWNYDLWSQAKNILQVRAEINAENAGISVDESLANYGKKYTYEDLKNVSFEGVDATRKEDFLLDEEFEKVFKMSRSEFSKLPIWKKLDAKRKLELY</sequence>
<evidence type="ECO:0000256" key="4">
    <source>
        <dbReference type="ARBA" id="ARBA00022490"/>
    </source>
</evidence>
<dbReference type="PROSITE" id="PS51089">
    <property type="entry name" value="HP"/>
    <property type="match status" value="1"/>
</dbReference>
<evidence type="ECO:0000256" key="7">
    <source>
        <dbReference type="ARBA" id="ARBA00023203"/>
    </source>
</evidence>
<evidence type="ECO:0000256" key="1">
    <source>
        <dbReference type="ARBA" id="ARBA00004245"/>
    </source>
</evidence>
<reference evidence="10 11" key="1">
    <citation type="journal article" date="2023" name="BMC Biol.">
        <title>The compact genome of the sponge Oopsacas minuta (Hexactinellida) is lacking key metazoan core genes.</title>
        <authorList>
            <person name="Santini S."/>
            <person name="Schenkelaars Q."/>
            <person name="Jourda C."/>
            <person name="Duchesne M."/>
            <person name="Belahbib H."/>
            <person name="Rocher C."/>
            <person name="Selva M."/>
            <person name="Riesgo A."/>
            <person name="Vervoort M."/>
            <person name="Leys S.P."/>
            <person name="Kodjabachian L."/>
            <person name="Le Bivic A."/>
            <person name="Borchiellini C."/>
            <person name="Claverie J.M."/>
            <person name="Renard E."/>
        </authorList>
    </citation>
    <scope>NUCLEOTIDE SEQUENCE [LARGE SCALE GENOMIC DNA]</scope>
    <source>
        <strain evidence="10">SPO-2</strain>
    </source>
</reference>
<dbReference type="GO" id="GO:0051014">
    <property type="term" value="P:actin filament severing"/>
    <property type="evidence" value="ECO:0007669"/>
    <property type="project" value="TreeGrafter"/>
</dbReference>
<dbReference type="GO" id="GO:0008154">
    <property type="term" value="P:actin polymerization or depolymerization"/>
    <property type="evidence" value="ECO:0007669"/>
    <property type="project" value="TreeGrafter"/>
</dbReference>